<feature type="transmembrane region" description="Helical" evidence="4">
    <location>
        <begin position="211"/>
        <end position="231"/>
    </location>
</feature>
<dbReference type="RefSeq" id="XP_028473332.1">
    <property type="nucleotide sequence ID" value="XM_028618376.1"/>
</dbReference>
<feature type="transmembrane region" description="Helical" evidence="4">
    <location>
        <begin position="93"/>
        <end position="111"/>
    </location>
</feature>
<reference evidence="6 7" key="1">
    <citation type="submission" date="2018-11" db="EMBL/GenBank/DDBJ databases">
        <title>Genome sequence of Apiotrichum porosum DSM 27194.</title>
        <authorList>
            <person name="Aliyu H."/>
            <person name="Gorte O."/>
            <person name="Ochsenreither K."/>
        </authorList>
    </citation>
    <scope>NUCLEOTIDE SEQUENCE [LARGE SCALE GENOMIC DNA]</scope>
    <source>
        <strain evidence="6 7">DSM 27194</strain>
    </source>
</reference>
<feature type="transmembrane region" description="Helical" evidence="4">
    <location>
        <begin position="409"/>
        <end position="429"/>
    </location>
</feature>
<evidence type="ECO:0000256" key="1">
    <source>
        <dbReference type="ARBA" id="ARBA00004141"/>
    </source>
</evidence>
<dbReference type="OrthoDB" id="6509908at2759"/>
<feature type="transmembrane region" description="Helical" evidence="4">
    <location>
        <begin position="288"/>
        <end position="307"/>
    </location>
</feature>
<feature type="region of interest" description="Disordered" evidence="3">
    <location>
        <begin position="1"/>
        <end position="38"/>
    </location>
</feature>
<dbReference type="GO" id="GO:0016020">
    <property type="term" value="C:membrane"/>
    <property type="evidence" value="ECO:0007669"/>
    <property type="project" value="UniProtKB-SubCell"/>
</dbReference>
<proteinExistence type="inferred from homology"/>
<feature type="domain" description="Major facilitator superfamily (MFS) profile" evidence="5">
    <location>
        <begin position="253"/>
        <end position="478"/>
    </location>
</feature>
<dbReference type="InterPro" id="IPR050327">
    <property type="entry name" value="Proton-linked_MCT"/>
</dbReference>
<keyword evidence="4" id="KW-1133">Transmembrane helix</keyword>
<keyword evidence="4" id="KW-0812">Transmembrane</keyword>
<feature type="transmembrane region" description="Helical" evidence="4">
    <location>
        <begin position="123"/>
        <end position="145"/>
    </location>
</feature>
<dbReference type="Gene3D" id="1.20.1250.20">
    <property type="entry name" value="MFS general substrate transporter like domains"/>
    <property type="match status" value="2"/>
</dbReference>
<dbReference type="GeneID" id="39587188"/>
<evidence type="ECO:0000313" key="7">
    <source>
        <dbReference type="Proteomes" id="UP000279236"/>
    </source>
</evidence>
<comment type="subcellular location">
    <subcellularLocation>
        <location evidence="1">Membrane</location>
        <topology evidence="1">Multi-pass membrane protein</topology>
    </subcellularLocation>
</comment>
<dbReference type="PANTHER" id="PTHR11360">
    <property type="entry name" value="MONOCARBOXYLATE TRANSPORTER"/>
    <property type="match status" value="1"/>
</dbReference>
<feature type="transmembrane region" description="Helical" evidence="4">
    <location>
        <begin position="181"/>
        <end position="199"/>
    </location>
</feature>
<evidence type="ECO:0000256" key="3">
    <source>
        <dbReference type="SAM" id="MobiDB-lite"/>
    </source>
</evidence>
<protein>
    <recommendedName>
        <fullName evidence="5">Major facilitator superfamily (MFS) profile domain-containing protein</fullName>
    </recommendedName>
</protein>
<dbReference type="PANTHER" id="PTHR11360:SF177">
    <property type="entry name" value="RIBOFLAVIN TRANSPORTER MCH5"/>
    <property type="match status" value="1"/>
</dbReference>
<comment type="similarity">
    <text evidence="2">Belongs to the major facilitator superfamily. Monocarboxylate porter (TC 2.A.1.13) family.</text>
</comment>
<sequence>MSPTRSRTSLESARTGIGISAEPDPPEPGDLERPFTGVPLDVGPPPDGGREAWLCVAGTFLQLFTVFGLITSAGVLITYYSEHQLKQYSRSQIAWISSIQPFIVFGFALWTGRYFDIHGARRLTIAGTVIAFAAVVGIAFSQQYYGFFLSHAAFAFSGTLIYAPATAVAGHWFLRRRSTAVGIIVGGSGLGGVIYPIMITQLVKRLSFRDTMLIVACFNLALMFPACFWVKARLPPRHPPPLKTLKRPLTEVRFVFLVIGTGLYGCNILTPYFNAQALAVSNDCSPSITNYAVAILQAGSFVGRVVAGIMADRFGVWNVFGCIPFLTSITMFAFWTPPNVGDAPTLLGLLFYGIFSGGWFTVAASATAVISPVTEIGMRIGMMWSSVALPGLIGPVISGELITVGNAKFTYAGIFCGFTFLLSGILTIAPPLKNWVLERCGVRPKVEEELDPEATLPTEGQVEAKHTDVNMDEVNQKL</sequence>
<feature type="transmembrane region" description="Helical" evidence="4">
    <location>
        <begin position="60"/>
        <end position="81"/>
    </location>
</feature>
<gene>
    <name evidence="6" type="ORF">EHS24_002645</name>
</gene>
<accession>A0A427XH10</accession>
<dbReference type="GO" id="GO:0022857">
    <property type="term" value="F:transmembrane transporter activity"/>
    <property type="evidence" value="ECO:0007669"/>
    <property type="project" value="InterPro"/>
</dbReference>
<organism evidence="6 7">
    <name type="scientific">Apiotrichum porosum</name>
    <dbReference type="NCBI Taxonomy" id="105984"/>
    <lineage>
        <taxon>Eukaryota</taxon>
        <taxon>Fungi</taxon>
        <taxon>Dikarya</taxon>
        <taxon>Basidiomycota</taxon>
        <taxon>Agaricomycotina</taxon>
        <taxon>Tremellomycetes</taxon>
        <taxon>Trichosporonales</taxon>
        <taxon>Trichosporonaceae</taxon>
        <taxon>Apiotrichum</taxon>
    </lineage>
</organism>
<evidence type="ECO:0000259" key="5">
    <source>
        <dbReference type="PROSITE" id="PS50850"/>
    </source>
</evidence>
<dbReference type="Pfam" id="PF07690">
    <property type="entry name" value="MFS_1"/>
    <property type="match status" value="1"/>
</dbReference>
<dbReference type="InterPro" id="IPR011701">
    <property type="entry name" value="MFS"/>
</dbReference>
<keyword evidence="7" id="KW-1185">Reference proteome</keyword>
<dbReference type="EMBL" id="RSCE01000013">
    <property type="protein sequence ID" value="RSH78185.1"/>
    <property type="molecule type" value="Genomic_DNA"/>
</dbReference>
<evidence type="ECO:0000256" key="2">
    <source>
        <dbReference type="ARBA" id="ARBA00006727"/>
    </source>
</evidence>
<feature type="transmembrane region" description="Helical" evidence="4">
    <location>
        <begin position="151"/>
        <end position="174"/>
    </location>
</feature>
<comment type="caution">
    <text evidence="6">The sequence shown here is derived from an EMBL/GenBank/DDBJ whole genome shotgun (WGS) entry which is preliminary data.</text>
</comment>
<dbReference type="PROSITE" id="PS50850">
    <property type="entry name" value="MFS"/>
    <property type="match status" value="1"/>
</dbReference>
<evidence type="ECO:0000313" key="6">
    <source>
        <dbReference type="EMBL" id="RSH78185.1"/>
    </source>
</evidence>
<dbReference type="Proteomes" id="UP000279236">
    <property type="component" value="Unassembled WGS sequence"/>
</dbReference>
<evidence type="ECO:0000256" key="4">
    <source>
        <dbReference type="SAM" id="Phobius"/>
    </source>
</evidence>
<name>A0A427XH10_9TREE</name>
<dbReference type="InterPro" id="IPR036259">
    <property type="entry name" value="MFS_trans_sf"/>
</dbReference>
<feature type="transmembrane region" description="Helical" evidence="4">
    <location>
        <begin position="347"/>
        <end position="370"/>
    </location>
</feature>
<feature type="transmembrane region" description="Helical" evidence="4">
    <location>
        <begin position="314"/>
        <end position="335"/>
    </location>
</feature>
<dbReference type="SUPFAM" id="SSF103473">
    <property type="entry name" value="MFS general substrate transporter"/>
    <property type="match status" value="1"/>
</dbReference>
<dbReference type="InterPro" id="IPR020846">
    <property type="entry name" value="MFS_dom"/>
</dbReference>
<dbReference type="AlphaFoldDB" id="A0A427XH10"/>
<feature type="transmembrane region" description="Helical" evidence="4">
    <location>
        <begin position="252"/>
        <end position="273"/>
    </location>
</feature>
<feature type="compositionally biased region" description="Polar residues" evidence="3">
    <location>
        <begin position="1"/>
        <end position="12"/>
    </location>
</feature>
<feature type="transmembrane region" description="Helical" evidence="4">
    <location>
        <begin position="382"/>
        <end position="403"/>
    </location>
</feature>
<keyword evidence="4" id="KW-0472">Membrane</keyword>